<dbReference type="Proteomes" id="UP000191931">
    <property type="component" value="Unassembled WGS sequence"/>
</dbReference>
<dbReference type="EMBL" id="FWEV01000135">
    <property type="protein sequence ID" value="SLM30329.1"/>
    <property type="molecule type" value="Genomic_DNA"/>
</dbReference>
<gene>
    <name evidence="1" type="ORF">MTBBW1_220021</name>
</gene>
<accession>A0A1W1HCY3</accession>
<organism evidence="1 2">
    <name type="scientific">Desulfamplus magnetovallimortis</name>
    <dbReference type="NCBI Taxonomy" id="1246637"/>
    <lineage>
        <taxon>Bacteria</taxon>
        <taxon>Pseudomonadati</taxon>
        <taxon>Thermodesulfobacteriota</taxon>
        <taxon>Desulfobacteria</taxon>
        <taxon>Desulfobacterales</taxon>
        <taxon>Desulfobacteraceae</taxon>
        <taxon>Desulfamplus</taxon>
    </lineage>
</organism>
<dbReference type="STRING" id="1246637.MTBBW1_220021"/>
<reference evidence="1 2" key="1">
    <citation type="submission" date="2017-03" db="EMBL/GenBank/DDBJ databases">
        <authorList>
            <person name="Afonso C.L."/>
            <person name="Miller P.J."/>
            <person name="Scott M.A."/>
            <person name="Spackman E."/>
            <person name="Goraichik I."/>
            <person name="Dimitrov K.M."/>
            <person name="Suarez D.L."/>
            <person name="Swayne D.E."/>
        </authorList>
    </citation>
    <scope>NUCLEOTIDE SEQUENCE [LARGE SCALE GENOMIC DNA]</scope>
    <source>
        <strain evidence="1">PRJEB14757</strain>
    </source>
</reference>
<proteinExistence type="predicted"/>
<evidence type="ECO:0000313" key="1">
    <source>
        <dbReference type="EMBL" id="SLM30329.1"/>
    </source>
</evidence>
<keyword evidence="2" id="KW-1185">Reference proteome</keyword>
<sequence>MCPSNEEKKRTNVRRLLGVPRRKNRERRNTTIVPRNISQDWLPEEYHIRKIAWDFRWDLRANIKTIYRYQSKICAVSNLPRLMSP</sequence>
<evidence type="ECO:0000313" key="2">
    <source>
        <dbReference type="Proteomes" id="UP000191931"/>
    </source>
</evidence>
<name>A0A1W1HCY3_9BACT</name>
<protein>
    <submittedName>
        <fullName evidence="1">Uncharacterized protein</fullName>
    </submittedName>
</protein>
<dbReference type="AlphaFoldDB" id="A0A1W1HCY3"/>